<accession>A0A1G9ID62</accession>
<evidence type="ECO:0000256" key="2">
    <source>
        <dbReference type="ARBA" id="ARBA00022963"/>
    </source>
</evidence>
<evidence type="ECO:0000313" key="6">
    <source>
        <dbReference type="EMBL" id="SDL23149.1"/>
    </source>
</evidence>
<evidence type="ECO:0000259" key="5">
    <source>
        <dbReference type="Pfam" id="PF12740"/>
    </source>
</evidence>
<dbReference type="InterPro" id="IPR041127">
    <property type="entry name" value="PET_hydrolase/cutinase-like"/>
</dbReference>
<keyword evidence="1 6" id="KW-0378">Hydrolase</keyword>
<dbReference type="GO" id="GO:0003847">
    <property type="term" value="F:1-alkyl-2-acetylglycerophosphocholine esterase activity"/>
    <property type="evidence" value="ECO:0007669"/>
    <property type="project" value="TreeGrafter"/>
</dbReference>
<dbReference type="PROSITE" id="PS51318">
    <property type="entry name" value="TAT"/>
    <property type="match status" value="1"/>
</dbReference>
<feature type="signal peptide" evidence="4">
    <location>
        <begin position="1"/>
        <end position="27"/>
    </location>
</feature>
<organism evidence="6 7">
    <name type="scientific">Glycomyces sambucus</name>
    <dbReference type="NCBI Taxonomy" id="380244"/>
    <lineage>
        <taxon>Bacteria</taxon>
        <taxon>Bacillati</taxon>
        <taxon>Actinomycetota</taxon>
        <taxon>Actinomycetes</taxon>
        <taxon>Glycomycetales</taxon>
        <taxon>Glycomycetaceae</taxon>
        <taxon>Glycomyces</taxon>
    </lineage>
</organism>
<dbReference type="PANTHER" id="PTHR10272">
    <property type="entry name" value="PLATELET-ACTIVATING FACTOR ACETYLHYDROLASE"/>
    <property type="match status" value="1"/>
</dbReference>
<dbReference type="Proteomes" id="UP000198662">
    <property type="component" value="Unassembled WGS sequence"/>
</dbReference>
<keyword evidence="2" id="KW-0442">Lipid degradation</keyword>
<dbReference type="InterPro" id="IPR006311">
    <property type="entry name" value="TAT_signal"/>
</dbReference>
<dbReference type="PANTHER" id="PTHR10272:SF0">
    <property type="entry name" value="PLATELET-ACTIVATING FACTOR ACETYLHYDROLASE"/>
    <property type="match status" value="1"/>
</dbReference>
<feature type="chain" id="PRO_5039362677" evidence="4">
    <location>
        <begin position="28"/>
        <end position="372"/>
    </location>
</feature>
<keyword evidence="7" id="KW-1185">Reference proteome</keyword>
<dbReference type="Pfam" id="PF12740">
    <property type="entry name" value="PETase"/>
    <property type="match status" value="1"/>
</dbReference>
<proteinExistence type="predicted"/>
<evidence type="ECO:0000313" key="7">
    <source>
        <dbReference type="Proteomes" id="UP000198662"/>
    </source>
</evidence>
<dbReference type="Gene3D" id="3.40.50.1820">
    <property type="entry name" value="alpha/beta hydrolase"/>
    <property type="match status" value="1"/>
</dbReference>
<name>A0A1G9ID62_9ACTN</name>
<evidence type="ECO:0000256" key="3">
    <source>
        <dbReference type="ARBA" id="ARBA00023098"/>
    </source>
</evidence>
<dbReference type="GO" id="GO:0016042">
    <property type="term" value="P:lipid catabolic process"/>
    <property type="evidence" value="ECO:0007669"/>
    <property type="project" value="UniProtKB-KW"/>
</dbReference>
<keyword evidence="4" id="KW-0732">Signal</keyword>
<feature type="domain" description="PET hydrolase/cutinase-like" evidence="5">
    <location>
        <begin position="198"/>
        <end position="311"/>
    </location>
</feature>
<keyword evidence="3" id="KW-0443">Lipid metabolism</keyword>
<dbReference type="RefSeq" id="WP_091050874.1">
    <property type="nucleotide sequence ID" value="NZ_FNGF01000004.1"/>
</dbReference>
<gene>
    <name evidence="6" type="ORF">SAMN05216298_3178</name>
</gene>
<dbReference type="STRING" id="380244.SAMN05216298_3178"/>
<dbReference type="AlphaFoldDB" id="A0A1G9ID62"/>
<sequence>MPHRRLLLGTAALAVAAATAAAAPAIAQGDSAADAADGFALAEPTGPHEVGSSELHLVDEDRADLWFPDQDRQLMVTMWYPTRDEGGQAAPYMTAAESAVFVDQLGIDAPGDYFATVRTNAVADAEPARGPLPLVVLSTGWSFPRATLTGLAEDLASHGYAVAAVGHNFEAPMELPDGTVNGCLACPMRPAGFDVTVQRAADLSFVLDELTARGSEWRSRIDTDRIAVGGHSMGGSAAHTALQTDERFGAGFNLDGALHDAQDAPVDVPFLLVGAEVNGVPGEADGWLSAWPQMSDWKRWLRVDQTTHSTFTDLAPFADDLAIPTQEMDGERALDLTRAYVLAFIDRALDCEDSPILNGPSTTWPEVAFENP</sequence>
<reference evidence="7" key="1">
    <citation type="submission" date="2016-10" db="EMBL/GenBank/DDBJ databases">
        <authorList>
            <person name="Varghese N."/>
            <person name="Submissions S."/>
        </authorList>
    </citation>
    <scope>NUCLEOTIDE SEQUENCE [LARGE SCALE GENOMIC DNA]</scope>
    <source>
        <strain evidence="7">CGMCC 4.3147</strain>
    </source>
</reference>
<dbReference type="SUPFAM" id="SSF53474">
    <property type="entry name" value="alpha/beta-Hydrolases"/>
    <property type="match status" value="1"/>
</dbReference>
<dbReference type="InterPro" id="IPR029058">
    <property type="entry name" value="AB_hydrolase_fold"/>
</dbReference>
<evidence type="ECO:0000256" key="4">
    <source>
        <dbReference type="SAM" id="SignalP"/>
    </source>
</evidence>
<protein>
    <submittedName>
        <fullName evidence="6">Platelet-activating factor acetylhydrolase, isoform II</fullName>
    </submittedName>
</protein>
<dbReference type="Pfam" id="PF03403">
    <property type="entry name" value="PAF-AH_p_II"/>
    <property type="match status" value="1"/>
</dbReference>
<dbReference type="EMBL" id="FNGF01000004">
    <property type="protein sequence ID" value="SDL23149.1"/>
    <property type="molecule type" value="Genomic_DNA"/>
</dbReference>
<evidence type="ECO:0000256" key="1">
    <source>
        <dbReference type="ARBA" id="ARBA00022801"/>
    </source>
</evidence>